<evidence type="ECO:0000256" key="6">
    <source>
        <dbReference type="ARBA" id="ARBA00023136"/>
    </source>
</evidence>
<comment type="subcellular location">
    <subcellularLocation>
        <location evidence="1">Cell membrane</location>
        <topology evidence="1">Multi-pass membrane protein</topology>
    </subcellularLocation>
</comment>
<sequence length="153" mass="16685">MIARWITFDNACLKSLHYPRQALLLALRLSLAWIFFKSGLLKLQSWESTLALFEYEYAVPLLSPYAAAVLGTMAELTLPPLLALGLLTRPAALALFAFNIVAWISYPDLSPAGSKEHQTWALGLPVLLFAGAGVASADHLLRRRASKPALVAP</sequence>
<reference evidence="8 9" key="1">
    <citation type="submission" date="2017-10" db="EMBL/GenBank/DDBJ databases">
        <title>Massilia psychrophilum sp. nov., a novel purple-pigmented bacterium isolated from Tianshan glacier, Xinjiang Municipality, China.</title>
        <authorList>
            <person name="Wang H."/>
        </authorList>
    </citation>
    <scope>NUCLEOTIDE SEQUENCE [LARGE SCALE GENOMIC DNA]</scope>
    <source>
        <strain evidence="8 9">JCM 30813</strain>
    </source>
</reference>
<evidence type="ECO:0000256" key="7">
    <source>
        <dbReference type="SAM" id="Phobius"/>
    </source>
</evidence>
<keyword evidence="5 7" id="KW-1133">Transmembrane helix</keyword>
<evidence type="ECO:0008006" key="10">
    <source>
        <dbReference type="Google" id="ProtNLM"/>
    </source>
</evidence>
<evidence type="ECO:0000256" key="3">
    <source>
        <dbReference type="ARBA" id="ARBA00022475"/>
    </source>
</evidence>
<dbReference type="EMBL" id="PDOB01000048">
    <property type="protein sequence ID" value="PIL38088.1"/>
    <property type="molecule type" value="Genomic_DNA"/>
</dbReference>
<dbReference type="InterPro" id="IPR051907">
    <property type="entry name" value="DoxX-like_oxidoreductase"/>
</dbReference>
<dbReference type="RefSeq" id="WP_099917669.1">
    <property type="nucleotide sequence ID" value="NZ_BMHS01000026.1"/>
</dbReference>
<proteinExistence type="inferred from homology"/>
<keyword evidence="4 7" id="KW-0812">Transmembrane</keyword>
<dbReference type="GO" id="GO:0005886">
    <property type="term" value="C:plasma membrane"/>
    <property type="evidence" value="ECO:0007669"/>
    <property type="project" value="UniProtKB-SubCell"/>
</dbReference>
<evidence type="ECO:0000256" key="1">
    <source>
        <dbReference type="ARBA" id="ARBA00004651"/>
    </source>
</evidence>
<comment type="similarity">
    <text evidence="2">Belongs to the DoxX family.</text>
</comment>
<organism evidence="8 9">
    <name type="scientific">Massilia psychrophila</name>
    <dbReference type="NCBI Taxonomy" id="1603353"/>
    <lineage>
        <taxon>Bacteria</taxon>
        <taxon>Pseudomonadati</taxon>
        <taxon>Pseudomonadota</taxon>
        <taxon>Betaproteobacteria</taxon>
        <taxon>Burkholderiales</taxon>
        <taxon>Oxalobacteraceae</taxon>
        <taxon>Telluria group</taxon>
        <taxon>Massilia</taxon>
    </lineage>
</organism>
<gene>
    <name evidence="8" type="ORF">CR103_19895</name>
</gene>
<evidence type="ECO:0000256" key="5">
    <source>
        <dbReference type="ARBA" id="ARBA00022989"/>
    </source>
</evidence>
<name>A0A2G8SX78_9BURK</name>
<keyword evidence="6 7" id="KW-0472">Membrane</keyword>
<comment type="caution">
    <text evidence="8">The sequence shown here is derived from an EMBL/GenBank/DDBJ whole genome shotgun (WGS) entry which is preliminary data.</text>
</comment>
<accession>A0A2G8SX78</accession>
<keyword evidence="9" id="KW-1185">Reference proteome</keyword>
<evidence type="ECO:0000256" key="2">
    <source>
        <dbReference type="ARBA" id="ARBA00006679"/>
    </source>
</evidence>
<keyword evidence="3" id="KW-1003">Cell membrane</keyword>
<dbReference type="Pfam" id="PF07681">
    <property type="entry name" value="DoxX"/>
    <property type="match status" value="1"/>
</dbReference>
<dbReference type="OrthoDB" id="121744at2"/>
<dbReference type="InterPro" id="IPR032808">
    <property type="entry name" value="DoxX"/>
</dbReference>
<dbReference type="AlphaFoldDB" id="A0A2G8SX78"/>
<evidence type="ECO:0000256" key="4">
    <source>
        <dbReference type="ARBA" id="ARBA00022692"/>
    </source>
</evidence>
<feature type="transmembrane region" description="Helical" evidence="7">
    <location>
        <begin position="81"/>
        <end position="106"/>
    </location>
</feature>
<dbReference type="PANTHER" id="PTHR33452:SF1">
    <property type="entry name" value="INNER MEMBRANE PROTEIN YPHA-RELATED"/>
    <property type="match status" value="1"/>
</dbReference>
<evidence type="ECO:0000313" key="9">
    <source>
        <dbReference type="Proteomes" id="UP000228593"/>
    </source>
</evidence>
<dbReference type="PANTHER" id="PTHR33452">
    <property type="entry name" value="OXIDOREDUCTASE CATD-RELATED"/>
    <property type="match status" value="1"/>
</dbReference>
<protein>
    <recommendedName>
        <fullName evidence="10">DoxX family protein</fullName>
    </recommendedName>
</protein>
<feature type="transmembrane region" description="Helical" evidence="7">
    <location>
        <begin position="118"/>
        <end position="137"/>
    </location>
</feature>
<evidence type="ECO:0000313" key="8">
    <source>
        <dbReference type="EMBL" id="PIL38088.1"/>
    </source>
</evidence>
<dbReference type="Proteomes" id="UP000228593">
    <property type="component" value="Unassembled WGS sequence"/>
</dbReference>